<reference evidence="2" key="1">
    <citation type="submission" date="2020-01" db="EMBL/GenBank/DDBJ databases">
        <authorList>
            <person name="Fang Y."/>
            <person name="Sun R."/>
            <person name="Nie L."/>
            <person name="He J."/>
            <person name="Hao L."/>
            <person name="Wang L."/>
            <person name="Su S."/>
            <person name="Lv E."/>
            <person name="Zhang Z."/>
            <person name="Xie R."/>
            <person name="Liu H."/>
        </authorList>
    </citation>
    <scope>NUCLEOTIDE SEQUENCE [LARGE SCALE GENOMIC DNA]</scope>
    <source>
        <strain evidence="2">XCT-53</strain>
    </source>
</reference>
<dbReference type="InterPro" id="IPR021791">
    <property type="entry name" value="Phage_TAC_11"/>
</dbReference>
<gene>
    <name evidence="1" type="ORF">GWI72_10410</name>
</gene>
<dbReference type="Pfam" id="PF11836">
    <property type="entry name" value="Phage_TAC_11"/>
    <property type="match status" value="1"/>
</dbReference>
<name>A0A7X5F2Q1_9HYPH</name>
<comment type="caution">
    <text evidence="1">The sequence shown here is derived from an EMBL/GenBank/DDBJ whole genome shotgun (WGS) entry which is preliminary data.</text>
</comment>
<organism evidence="1 2">
    <name type="scientific">Pannonibacter tanglangensis</name>
    <dbReference type="NCBI Taxonomy" id="2750084"/>
    <lineage>
        <taxon>Bacteria</taxon>
        <taxon>Pseudomonadati</taxon>
        <taxon>Pseudomonadota</taxon>
        <taxon>Alphaproteobacteria</taxon>
        <taxon>Hyphomicrobiales</taxon>
        <taxon>Stappiaceae</taxon>
        <taxon>Pannonibacter</taxon>
    </lineage>
</organism>
<keyword evidence="2" id="KW-1185">Reference proteome</keyword>
<dbReference type="AlphaFoldDB" id="A0A7X5F2Q1"/>
<evidence type="ECO:0000313" key="1">
    <source>
        <dbReference type="EMBL" id="NBN78678.1"/>
    </source>
</evidence>
<sequence>MTDRLSSGEVSITLGGRERVLRPTLDAARKINAKFGGFTQVYQQFVQQDFAALTYVLAAGLNAKRLQETIDEIEPQVFAGGLFTGYGEAAIKFLRNLTAGGRDADAVAETEEPDDGDADPE</sequence>
<proteinExistence type="predicted"/>
<accession>A0A7X5F2Q1</accession>
<evidence type="ECO:0000313" key="2">
    <source>
        <dbReference type="Proteomes" id="UP000586722"/>
    </source>
</evidence>
<protein>
    <submittedName>
        <fullName evidence="1">Uncharacterized protein</fullName>
    </submittedName>
</protein>
<dbReference type="Proteomes" id="UP000586722">
    <property type="component" value="Unassembled WGS sequence"/>
</dbReference>
<dbReference type="EMBL" id="JAABLQ010000001">
    <property type="protein sequence ID" value="NBN78678.1"/>
    <property type="molecule type" value="Genomic_DNA"/>
</dbReference>
<dbReference type="RefSeq" id="WP_161708590.1">
    <property type="nucleotide sequence ID" value="NZ_JAABLQ010000001.1"/>
</dbReference>